<dbReference type="EMBL" id="KB932202">
    <property type="protein sequence ID" value="KCV71730.1"/>
    <property type="molecule type" value="Genomic_DNA"/>
</dbReference>
<feature type="region of interest" description="Disordered" evidence="1">
    <location>
        <begin position="691"/>
        <end position="720"/>
    </location>
</feature>
<feature type="compositionally biased region" description="Low complexity" evidence="1">
    <location>
        <begin position="348"/>
        <end position="357"/>
    </location>
</feature>
<evidence type="ECO:0000256" key="1">
    <source>
        <dbReference type="SAM" id="MobiDB-lite"/>
    </source>
</evidence>
<name>A0A058ZBD0_FONAL</name>
<dbReference type="GeneID" id="20525876"/>
<feature type="compositionally biased region" description="Low complexity" evidence="1">
    <location>
        <begin position="709"/>
        <end position="720"/>
    </location>
</feature>
<organism evidence="2">
    <name type="scientific">Fonticula alba</name>
    <name type="common">Slime mold</name>
    <dbReference type="NCBI Taxonomy" id="691883"/>
    <lineage>
        <taxon>Eukaryota</taxon>
        <taxon>Rotosphaerida</taxon>
        <taxon>Fonticulaceae</taxon>
        <taxon>Fonticula</taxon>
    </lineage>
</organism>
<reference evidence="2" key="1">
    <citation type="submission" date="2013-04" db="EMBL/GenBank/DDBJ databases">
        <title>The Genome Sequence of Fonticula alba ATCC 38817.</title>
        <authorList>
            <consortium name="The Broad Institute Genomics Platform"/>
            <person name="Russ C."/>
            <person name="Cuomo C."/>
            <person name="Burger G."/>
            <person name="Gray M.W."/>
            <person name="Holland P.W.H."/>
            <person name="King N."/>
            <person name="Lang F.B.F."/>
            <person name="Roger A.J."/>
            <person name="Ruiz-Trillo I."/>
            <person name="Brown M."/>
            <person name="Walker B."/>
            <person name="Young S."/>
            <person name="Zeng Q."/>
            <person name="Gargeya S."/>
            <person name="Fitzgerald M."/>
            <person name="Haas B."/>
            <person name="Abouelleil A."/>
            <person name="Allen A.W."/>
            <person name="Alvarado L."/>
            <person name="Arachchi H.M."/>
            <person name="Berlin A.M."/>
            <person name="Chapman S.B."/>
            <person name="Gainer-Dewar J."/>
            <person name="Goldberg J."/>
            <person name="Griggs A."/>
            <person name="Gujja S."/>
            <person name="Hansen M."/>
            <person name="Howarth C."/>
            <person name="Imamovic A."/>
            <person name="Ireland A."/>
            <person name="Larimer J."/>
            <person name="McCowan C."/>
            <person name="Murphy C."/>
            <person name="Pearson M."/>
            <person name="Poon T.W."/>
            <person name="Priest M."/>
            <person name="Roberts A."/>
            <person name="Saif S."/>
            <person name="Shea T."/>
            <person name="Sisk P."/>
            <person name="Sykes S."/>
            <person name="Wortman J."/>
            <person name="Nusbaum C."/>
            <person name="Birren B."/>
        </authorList>
    </citation>
    <scope>NUCLEOTIDE SEQUENCE [LARGE SCALE GENOMIC DNA]</scope>
    <source>
        <strain evidence="2">ATCC 38817</strain>
    </source>
</reference>
<feature type="compositionally biased region" description="Low complexity" evidence="1">
    <location>
        <begin position="40"/>
        <end position="55"/>
    </location>
</feature>
<dbReference type="AlphaFoldDB" id="A0A058ZBD0"/>
<proteinExistence type="predicted"/>
<dbReference type="Proteomes" id="UP000030693">
    <property type="component" value="Unassembled WGS sequence"/>
</dbReference>
<feature type="region of interest" description="Disordered" evidence="1">
    <location>
        <begin position="38"/>
        <end position="72"/>
    </location>
</feature>
<protein>
    <submittedName>
        <fullName evidence="2">Uncharacterized protein</fullName>
    </submittedName>
</protein>
<evidence type="ECO:0000313" key="2">
    <source>
        <dbReference type="EMBL" id="KCV71730.1"/>
    </source>
</evidence>
<feature type="region of interest" description="Disordered" evidence="1">
    <location>
        <begin position="341"/>
        <end position="376"/>
    </location>
</feature>
<feature type="compositionally biased region" description="Low complexity" evidence="1">
    <location>
        <begin position="366"/>
        <end position="376"/>
    </location>
</feature>
<evidence type="ECO:0000313" key="3">
    <source>
        <dbReference type="Proteomes" id="UP000030693"/>
    </source>
</evidence>
<gene>
    <name evidence="2" type="ORF">H696_01151</name>
</gene>
<sequence length="825" mass="88338">MLRSLSYPVGRHVTWQSASETTFAGARLSALRQLSTIAQPPSDAPADASADASAAEPDLQSPATVKPLETRRRASKKKTLLLQFGTSSDSWYSASSARSCSSIISVPPMVPLSTLLPDADPGATVPLDAIPSTNLVEVAAALGIDRPVRITDAHQLGLLPSVTSVLRIAAQPGIAEWRQSQLLTAALDVNEHLWQRGIRVLGVRPEASTVLNSLGKDITSVATPYVNDVVRATARVAQHSMETDDMAADDPTVRFYPGPENNAERHPFPLPPAGWAEPAPRHVIKHVLDIGHSLTCEPALPPLTSTLEPSDERLRAIDLAPEGEDLAADSELLDILSQLDDQDPMPPRAADVAVAPASQDEDRPDAGAAATTGAAVSASPSAAIQADPFDDGDLLAAFARAFDEEKDIPLAASPTSTVDLSIDDLPPGIDPSEVAPLSMDLLMEFPPMATPRFDAPSATRRVRSTPPMLVETSQLPASLLETRESYDQDAFVRDTLALFYRRNRHYSELGSLVHSLVEGTLREWQWARALDSPNPEAILGPGLGHFSAIGGPPATEWPNILDPIRQQVLAWVEDNVERIELLEPSFAHRYGFGGRADLVCVLKPRLDLGLAPVRAVVDFKTQNVHSGRRPRFPADWAAQLSAYAVGLRRPNAALVNVVLNVSPLGVGQLYEKIWTPGLPLALEDEICPPSRLEPLSQESECPDGSPASTPTGTKGTTKGPRIGLNAPYWRAFVHSLHLWSGPLGRNYSPGVALAASGRARVPGEGPDLAGPRDDMDIPLSWEGVMADAQDPSITRIFSEFPSIDLPAEEGPNTAITWSLDPIGPA</sequence>
<keyword evidence="3" id="KW-1185">Reference proteome</keyword>
<dbReference type="RefSeq" id="XP_009493308.1">
    <property type="nucleotide sequence ID" value="XM_009495033.1"/>
</dbReference>
<accession>A0A058ZBD0</accession>